<dbReference type="Proteomes" id="UP000059672">
    <property type="component" value="Chromosome"/>
</dbReference>
<dbReference type="GO" id="GO:0004527">
    <property type="term" value="F:exonuclease activity"/>
    <property type="evidence" value="ECO:0007669"/>
    <property type="project" value="UniProtKB-KW"/>
</dbReference>
<dbReference type="KEGG" id="lut:Lupro_08775"/>
<evidence type="ECO:0000259" key="1">
    <source>
        <dbReference type="Pfam" id="PF10108"/>
    </source>
</evidence>
<dbReference type="InterPro" id="IPR019288">
    <property type="entry name" value="3'-5'_exonuclease_PolB-like"/>
</dbReference>
<keyword evidence="3" id="KW-1185">Reference proteome</keyword>
<protein>
    <submittedName>
        <fullName evidence="2">3'-5' exonuclease</fullName>
    </submittedName>
</protein>
<dbReference type="Gene3D" id="3.30.420.10">
    <property type="entry name" value="Ribonuclease H-like superfamily/Ribonuclease H"/>
    <property type="match status" value="1"/>
</dbReference>
<dbReference type="CDD" id="cd05782">
    <property type="entry name" value="DNA_polB_like1_exo"/>
    <property type="match status" value="1"/>
</dbReference>
<feature type="domain" description="Predicted 3'-5' exonuclease PolB-like" evidence="1">
    <location>
        <begin position="61"/>
        <end position="225"/>
    </location>
</feature>
<sequence>MSAKINFENILFLDIETVPEVENFTDLSKEKQELFTVKTQYQRKEDFSPEDFYEKAGIWAEFGKIVCISVGYFTNFNSENRVFRVTSFYGEEVDILINFRDLLNRHYNKPQHILCAHNGKEFDFPYIARRMIINQINLPEKLNLFGKKPWEIPHLDTMELWKFGDYKHFTSLKLLTSILGIPSPKDDIEGSEVSAVFYKEKNIKRIVKYCEKDTIAVAQLLLRFNNEALIDDLNIINV</sequence>
<organism evidence="2 3">
    <name type="scientific">Lutibacter profundi</name>
    <dbReference type="NCBI Taxonomy" id="1622118"/>
    <lineage>
        <taxon>Bacteria</taxon>
        <taxon>Pseudomonadati</taxon>
        <taxon>Bacteroidota</taxon>
        <taxon>Flavobacteriia</taxon>
        <taxon>Flavobacteriales</taxon>
        <taxon>Flavobacteriaceae</taxon>
        <taxon>Lutibacter</taxon>
    </lineage>
</organism>
<dbReference type="PATRIC" id="fig|1622118.3.peg.1814"/>
<dbReference type="OrthoDB" id="9773351at2"/>
<dbReference type="AlphaFoldDB" id="A0A0X8G7A2"/>
<gene>
    <name evidence="2" type="ORF">Lupro_08775</name>
</gene>
<dbReference type="RefSeq" id="WP_068208881.1">
    <property type="nucleotide sequence ID" value="NZ_CP013355.1"/>
</dbReference>
<dbReference type="Pfam" id="PF10108">
    <property type="entry name" value="DNA_pol_B_exo2"/>
    <property type="match status" value="1"/>
</dbReference>
<evidence type="ECO:0000313" key="2">
    <source>
        <dbReference type="EMBL" id="AMC11345.1"/>
    </source>
</evidence>
<dbReference type="EMBL" id="CP013355">
    <property type="protein sequence ID" value="AMC11345.1"/>
    <property type="molecule type" value="Genomic_DNA"/>
</dbReference>
<evidence type="ECO:0000313" key="3">
    <source>
        <dbReference type="Proteomes" id="UP000059672"/>
    </source>
</evidence>
<reference evidence="2 3" key="2">
    <citation type="journal article" date="2016" name="Int. J. Syst. Evol. Microbiol.">
        <title>Lutibacter profundi sp. nov., isolated from a deep-sea hydrothermal system on the Arctic Mid-Ocean Ridge and emended description of the genus Lutibacter.</title>
        <authorList>
            <person name="Le Moine Bauer S."/>
            <person name="Roalkvam I."/>
            <person name="Steen I.H."/>
            <person name="Dahle H."/>
        </authorList>
    </citation>
    <scope>NUCLEOTIDE SEQUENCE [LARGE SCALE GENOMIC DNA]</scope>
    <source>
        <strain evidence="2 3">LP1</strain>
    </source>
</reference>
<reference evidence="3" key="1">
    <citation type="submission" date="2015-12" db="EMBL/GenBank/DDBJ databases">
        <title>Complete genome sequence of Lutibacter profundus strain LP1.</title>
        <authorList>
            <person name="Wissuwa J."/>
            <person name="Le Moine Bauer S."/>
            <person name="Stokke R."/>
            <person name="Dahle H."/>
            <person name="Steen I.H."/>
        </authorList>
    </citation>
    <scope>NUCLEOTIDE SEQUENCE [LARGE SCALE GENOMIC DNA]</scope>
    <source>
        <strain evidence="3">LP1</strain>
    </source>
</reference>
<keyword evidence="2" id="KW-0269">Exonuclease</keyword>
<keyword evidence="2" id="KW-0378">Hydrolase</keyword>
<name>A0A0X8G7A2_9FLAO</name>
<accession>A0A0X8G7A2</accession>
<dbReference type="InterPro" id="IPR012337">
    <property type="entry name" value="RNaseH-like_sf"/>
</dbReference>
<dbReference type="STRING" id="1622118.Lupro_08775"/>
<proteinExistence type="predicted"/>
<keyword evidence="2" id="KW-0540">Nuclease</keyword>
<dbReference type="SUPFAM" id="SSF53098">
    <property type="entry name" value="Ribonuclease H-like"/>
    <property type="match status" value="1"/>
</dbReference>
<dbReference type="InterPro" id="IPR036397">
    <property type="entry name" value="RNaseH_sf"/>
</dbReference>
<dbReference type="GO" id="GO:0003676">
    <property type="term" value="F:nucleic acid binding"/>
    <property type="evidence" value="ECO:0007669"/>
    <property type="project" value="InterPro"/>
</dbReference>